<reference evidence="6" key="1">
    <citation type="submission" date="2018-06" db="EMBL/GenBank/DDBJ databases">
        <authorList>
            <person name="Zhirakovskaya E."/>
        </authorList>
    </citation>
    <scope>NUCLEOTIDE SEQUENCE</scope>
</reference>
<evidence type="ECO:0000259" key="4">
    <source>
        <dbReference type="PROSITE" id="PS50975"/>
    </source>
</evidence>
<proteinExistence type="predicted"/>
<evidence type="ECO:0000256" key="1">
    <source>
        <dbReference type="ARBA" id="ARBA00022598"/>
    </source>
</evidence>
<dbReference type="Pfam" id="PF02786">
    <property type="entry name" value="CPSase_L_D2"/>
    <property type="match status" value="1"/>
</dbReference>
<feature type="domain" description="ATP-grasp" evidence="4">
    <location>
        <begin position="4"/>
        <end position="54"/>
    </location>
</feature>
<dbReference type="InterPro" id="IPR011054">
    <property type="entry name" value="Rudment_hybrid_motif"/>
</dbReference>
<dbReference type="PANTHER" id="PTHR48095:SF2">
    <property type="entry name" value="BIOTIN CARBOXYLASE, CHLOROPLASTIC"/>
    <property type="match status" value="1"/>
</dbReference>
<dbReference type="InterPro" id="IPR051602">
    <property type="entry name" value="ACC_Biotin_Carboxylase"/>
</dbReference>
<dbReference type="GO" id="GO:0005524">
    <property type="term" value="F:ATP binding"/>
    <property type="evidence" value="ECO:0007669"/>
    <property type="project" value="UniProtKB-KW"/>
</dbReference>
<organism evidence="6">
    <name type="scientific">hydrothermal vent metagenome</name>
    <dbReference type="NCBI Taxonomy" id="652676"/>
    <lineage>
        <taxon>unclassified sequences</taxon>
        <taxon>metagenomes</taxon>
        <taxon>ecological metagenomes</taxon>
    </lineage>
</organism>
<dbReference type="SMART" id="SM00878">
    <property type="entry name" value="Biotin_carb_C"/>
    <property type="match status" value="1"/>
</dbReference>
<accession>A0A3B0X8N3</accession>
<sequence length="184" mass="20810">CNEINYRGAGTFEFLYENDEFYFIEMNTRIQVEHPVTEMITGVDIVKEQLYIASGEPLRLKQEDIKFSGHAIECRINAEHYKTFMPSPGKITRYHPPGGPGVRVESHIYSGYTVPPHYDSMIGKLICHGNSRDVAIARMKGALSEMVIDGINTNTRLQLEIMQDTNFQAGGVNIHYLEKKLGIA</sequence>
<protein>
    <submittedName>
        <fullName evidence="6">Biotin carboxylase of acetyl-CoA carboxylase</fullName>
        <ecNumber evidence="6">6.3.4.14</ecNumber>
    </submittedName>
</protein>
<dbReference type="InterPro" id="IPR011764">
    <property type="entry name" value="Biotin_carboxylation_dom"/>
</dbReference>
<dbReference type="SUPFAM" id="SSF56059">
    <property type="entry name" value="Glutathione synthetase ATP-binding domain-like"/>
    <property type="match status" value="1"/>
</dbReference>
<dbReference type="GO" id="GO:0004075">
    <property type="term" value="F:biotin carboxylase activity"/>
    <property type="evidence" value="ECO:0007669"/>
    <property type="project" value="UniProtKB-EC"/>
</dbReference>
<name>A0A3B0X8N3_9ZZZZ</name>
<evidence type="ECO:0000259" key="5">
    <source>
        <dbReference type="PROSITE" id="PS50979"/>
    </source>
</evidence>
<dbReference type="SUPFAM" id="SSF51246">
    <property type="entry name" value="Rudiment single hybrid motif"/>
    <property type="match status" value="1"/>
</dbReference>
<keyword evidence="3" id="KW-0067">ATP-binding</keyword>
<dbReference type="PROSITE" id="PS50975">
    <property type="entry name" value="ATP_GRASP"/>
    <property type="match status" value="1"/>
</dbReference>
<keyword evidence="2" id="KW-0547">Nucleotide-binding</keyword>
<dbReference type="PROSITE" id="PS50979">
    <property type="entry name" value="BC"/>
    <property type="match status" value="1"/>
</dbReference>
<keyword evidence="1 6" id="KW-0436">Ligase</keyword>
<gene>
    <name evidence="6" type="ORF">MNBD_GAMMA07-866</name>
</gene>
<dbReference type="EC" id="6.3.4.14" evidence="6"/>
<dbReference type="InterPro" id="IPR005479">
    <property type="entry name" value="CPAse_ATP-bd"/>
</dbReference>
<evidence type="ECO:0000256" key="3">
    <source>
        <dbReference type="ARBA" id="ARBA00022840"/>
    </source>
</evidence>
<dbReference type="Pfam" id="PF02785">
    <property type="entry name" value="Biotin_carb_C"/>
    <property type="match status" value="1"/>
</dbReference>
<dbReference type="GO" id="GO:0046872">
    <property type="term" value="F:metal ion binding"/>
    <property type="evidence" value="ECO:0007669"/>
    <property type="project" value="InterPro"/>
</dbReference>
<evidence type="ECO:0000313" key="6">
    <source>
        <dbReference type="EMBL" id="VAW57819.1"/>
    </source>
</evidence>
<feature type="domain" description="Biotin carboxylation" evidence="5">
    <location>
        <begin position="1"/>
        <end position="182"/>
    </location>
</feature>
<dbReference type="InterPro" id="IPR005482">
    <property type="entry name" value="Biotin_COase_C"/>
</dbReference>
<dbReference type="PROSITE" id="PS00867">
    <property type="entry name" value="CPSASE_2"/>
    <property type="match status" value="1"/>
</dbReference>
<dbReference type="Gene3D" id="3.30.470.20">
    <property type="entry name" value="ATP-grasp fold, B domain"/>
    <property type="match status" value="1"/>
</dbReference>
<dbReference type="AlphaFoldDB" id="A0A3B0X8N3"/>
<dbReference type="PANTHER" id="PTHR48095">
    <property type="entry name" value="PYRUVATE CARBOXYLASE SUBUNIT A"/>
    <property type="match status" value="1"/>
</dbReference>
<dbReference type="InterPro" id="IPR011761">
    <property type="entry name" value="ATP-grasp"/>
</dbReference>
<evidence type="ECO:0000256" key="2">
    <source>
        <dbReference type="ARBA" id="ARBA00022741"/>
    </source>
</evidence>
<feature type="non-terminal residue" evidence="6">
    <location>
        <position position="1"/>
    </location>
</feature>
<dbReference type="EMBL" id="UOFF01000466">
    <property type="protein sequence ID" value="VAW57819.1"/>
    <property type="molecule type" value="Genomic_DNA"/>
</dbReference>